<proteinExistence type="predicted"/>
<reference evidence="1" key="2">
    <citation type="journal article" date="2015" name="Data Brief">
        <title>Shoot transcriptome of the giant reed, Arundo donax.</title>
        <authorList>
            <person name="Barrero R.A."/>
            <person name="Guerrero F.D."/>
            <person name="Moolhuijzen P."/>
            <person name="Goolsby J.A."/>
            <person name="Tidwell J."/>
            <person name="Bellgard S.E."/>
            <person name="Bellgard M.I."/>
        </authorList>
    </citation>
    <scope>NUCLEOTIDE SEQUENCE</scope>
    <source>
        <tissue evidence="1">Shoot tissue taken approximately 20 cm above the soil surface</tissue>
    </source>
</reference>
<sequence>MATAMGPRRRLAGVVPYPCVEGAGPSPFPVKLDSSRSRIPLVNAWVCG</sequence>
<accession>A0A0A8YNB1</accession>
<dbReference type="EMBL" id="GBRH01270727">
    <property type="protein sequence ID" value="JAD27168.1"/>
    <property type="molecule type" value="Transcribed_RNA"/>
</dbReference>
<organism evidence="1">
    <name type="scientific">Arundo donax</name>
    <name type="common">Giant reed</name>
    <name type="synonym">Donax arundinaceus</name>
    <dbReference type="NCBI Taxonomy" id="35708"/>
    <lineage>
        <taxon>Eukaryota</taxon>
        <taxon>Viridiplantae</taxon>
        <taxon>Streptophyta</taxon>
        <taxon>Embryophyta</taxon>
        <taxon>Tracheophyta</taxon>
        <taxon>Spermatophyta</taxon>
        <taxon>Magnoliopsida</taxon>
        <taxon>Liliopsida</taxon>
        <taxon>Poales</taxon>
        <taxon>Poaceae</taxon>
        <taxon>PACMAD clade</taxon>
        <taxon>Arundinoideae</taxon>
        <taxon>Arundineae</taxon>
        <taxon>Arundo</taxon>
    </lineage>
</organism>
<name>A0A0A8YNB1_ARUDO</name>
<evidence type="ECO:0000313" key="1">
    <source>
        <dbReference type="EMBL" id="JAD27168.1"/>
    </source>
</evidence>
<reference evidence="1" key="1">
    <citation type="submission" date="2014-09" db="EMBL/GenBank/DDBJ databases">
        <authorList>
            <person name="Magalhaes I.L.F."/>
            <person name="Oliveira U."/>
            <person name="Santos F.R."/>
            <person name="Vidigal T.H.D.A."/>
            <person name="Brescovit A.D."/>
            <person name="Santos A.J."/>
        </authorList>
    </citation>
    <scope>NUCLEOTIDE SEQUENCE</scope>
    <source>
        <tissue evidence="1">Shoot tissue taken approximately 20 cm above the soil surface</tissue>
    </source>
</reference>
<protein>
    <submittedName>
        <fullName evidence="1">Uncharacterized protein</fullName>
    </submittedName>
</protein>
<dbReference type="AlphaFoldDB" id="A0A0A8YNB1"/>